<dbReference type="InterPro" id="IPR000092">
    <property type="entry name" value="Polyprenyl_synt"/>
</dbReference>
<dbReference type="PANTHER" id="PTHR12001:SF69">
    <property type="entry name" value="ALL TRANS-POLYPRENYL-DIPHOSPHATE SYNTHASE PDSS1"/>
    <property type="match status" value="1"/>
</dbReference>
<dbReference type="PANTHER" id="PTHR12001">
    <property type="entry name" value="GERANYLGERANYL PYROPHOSPHATE SYNTHASE"/>
    <property type="match status" value="1"/>
</dbReference>
<evidence type="ECO:0000256" key="5">
    <source>
        <dbReference type="ARBA" id="ARBA00022842"/>
    </source>
</evidence>
<evidence type="ECO:0000256" key="2">
    <source>
        <dbReference type="ARBA" id="ARBA00006706"/>
    </source>
</evidence>
<keyword evidence="5" id="KW-0460">Magnesium</keyword>
<keyword evidence="3 6" id="KW-0808">Transferase</keyword>
<organism evidence="7 8">
    <name type="scientific">candidate division Kazan bacterium RIFCSPLOWO2_01_FULL_48_13</name>
    <dbReference type="NCBI Taxonomy" id="1798539"/>
    <lineage>
        <taxon>Bacteria</taxon>
        <taxon>Bacteria division Kazan-3B-28</taxon>
    </lineage>
</organism>
<sequence>MTENKYSMQLPDTWDQAKVLKFMKDLADMVTPVTTDFLSKHLAELPPTIADPVVYLPTLRANRGKQRSALGMLVWMTLSDYRGGPIPTSLLWVLAFIELSAEATYVLDDIIDNQPRREGVKATHVQFGVNDAWMAGSRQWTLSLLILEQIDLPEAQKYELLSLANHMWDIMWEGEARNEHMRLNSTTNYYLERCYQVCAIMYEAVAHMAAIVAGADDAMIKKAQSVGRHFGMSAMIGNDLLGGFHSGLGGISRAQNRQSYEDIRKGIATYPTLTAYASATPEQRAQLESTLGNPDVTEEQLDGFVQLVADLGGISKTLDLNSHYATKFQEEITRLPDCQARAGLVAIGNNLEHVRDYF</sequence>
<dbReference type="SUPFAM" id="SSF48576">
    <property type="entry name" value="Terpenoid synthases"/>
    <property type="match status" value="1"/>
</dbReference>
<evidence type="ECO:0000313" key="8">
    <source>
        <dbReference type="Proteomes" id="UP000179010"/>
    </source>
</evidence>
<dbReference type="Gene3D" id="1.10.600.10">
    <property type="entry name" value="Farnesyl Diphosphate Synthase"/>
    <property type="match status" value="1"/>
</dbReference>
<dbReference type="GO" id="GO:0004659">
    <property type="term" value="F:prenyltransferase activity"/>
    <property type="evidence" value="ECO:0007669"/>
    <property type="project" value="InterPro"/>
</dbReference>
<evidence type="ECO:0000313" key="7">
    <source>
        <dbReference type="EMBL" id="OGB85240.1"/>
    </source>
</evidence>
<protein>
    <recommendedName>
        <fullName evidence="9">Polyprenyl synthetase</fullName>
    </recommendedName>
</protein>
<reference evidence="7 8" key="1">
    <citation type="journal article" date="2016" name="Nat. Commun.">
        <title>Thousands of microbial genomes shed light on interconnected biogeochemical processes in an aquifer system.</title>
        <authorList>
            <person name="Anantharaman K."/>
            <person name="Brown C.T."/>
            <person name="Hug L.A."/>
            <person name="Sharon I."/>
            <person name="Castelle C.J."/>
            <person name="Probst A.J."/>
            <person name="Thomas B.C."/>
            <person name="Singh A."/>
            <person name="Wilkins M.J."/>
            <person name="Karaoz U."/>
            <person name="Brodie E.L."/>
            <person name="Williams K.H."/>
            <person name="Hubbard S.S."/>
            <person name="Banfield J.F."/>
        </authorList>
    </citation>
    <scope>NUCLEOTIDE SEQUENCE [LARGE SCALE GENOMIC DNA]</scope>
</reference>
<gene>
    <name evidence="7" type="ORF">A2994_00150</name>
</gene>
<accession>A0A1F4PNR2</accession>
<comment type="similarity">
    <text evidence="2 6">Belongs to the FPP/GGPP synthase family.</text>
</comment>
<dbReference type="Proteomes" id="UP000179010">
    <property type="component" value="Unassembled WGS sequence"/>
</dbReference>
<comment type="cofactor">
    <cofactor evidence="1">
        <name>Mg(2+)</name>
        <dbReference type="ChEBI" id="CHEBI:18420"/>
    </cofactor>
</comment>
<dbReference type="EMBL" id="METE01000008">
    <property type="protein sequence ID" value="OGB85240.1"/>
    <property type="molecule type" value="Genomic_DNA"/>
</dbReference>
<proteinExistence type="inferred from homology"/>
<evidence type="ECO:0000256" key="1">
    <source>
        <dbReference type="ARBA" id="ARBA00001946"/>
    </source>
</evidence>
<dbReference type="CDD" id="cd00867">
    <property type="entry name" value="Trans_IPPS"/>
    <property type="match status" value="1"/>
</dbReference>
<dbReference type="InterPro" id="IPR008949">
    <property type="entry name" value="Isoprenoid_synthase_dom_sf"/>
</dbReference>
<evidence type="ECO:0000256" key="4">
    <source>
        <dbReference type="ARBA" id="ARBA00022723"/>
    </source>
</evidence>
<dbReference type="GO" id="GO:0008299">
    <property type="term" value="P:isoprenoid biosynthetic process"/>
    <property type="evidence" value="ECO:0007669"/>
    <property type="project" value="InterPro"/>
</dbReference>
<dbReference type="STRING" id="1798539.A2994_00150"/>
<dbReference type="GO" id="GO:0046872">
    <property type="term" value="F:metal ion binding"/>
    <property type="evidence" value="ECO:0007669"/>
    <property type="project" value="UniProtKB-KW"/>
</dbReference>
<name>A0A1F4PNR2_UNCK3</name>
<comment type="caution">
    <text evidence="7">The sequence shown here is derived from an EMBL/GenBank/DDBJ whole genome shotgun (WGS) entry which is preliminary data.</text>
</comment>
<keyword evidence="4" id="KW-0479">Metal-binding</keyword>
<evidence type="ECO:0008006" key="9">
    <source>
        <dbReference type="Google" id="ProtNLM"/>
    </source>
</evidence>
<evidence type="ECO:0000256" key="6">
    <source>
        <dbReference type="RuleBase" id="RU004466"/>
    </source>
</evidence>
<dbReference type="Pfam" id="PF00348">
    <property type="entry name" value="polyprenyl_synt"/>
    <property type="match status" value="1"/>
</dbReference>
<evidence type="ECO:0000256" key="3">
    <source>
        <dbReference type="ARBA" id="ARBA00022679"/>
    </source>
</evidence>
<dbReference type="AlphaFoldDB" id="A0A1F4PNR2"/>